<evidence type="ECO:0000259" key="3">
    <source>
        <dbReference type="PROSITE" id="PS50110"/>
    </source>
</evidence>
<name>A0A1G2G592_9BACT</name>
<evidence type="ECO:0000256" key="1">
    <source>
        <dbReference type="ARBA" id="ARBA00022553"/>
    </source>
</evidence>
<dbReference type="GO" id="GO:0000160">
    <property type="term" value="P:phosphorelay signal transduction system"/>
    <property type="evidence" value="ECO:0007669"/>
    <property type="project" value="InterPro"/>
</dbReference>
<evidence type="ECO:0000256" key="2">
    <source>
        <dbReference type="PROSITE-ProRule" id="PRU00169"/>
    </source>
</evidence>
<feature type="modified residue" description="4-aspartylphosphate" evidence="2">
    <location>
        <position position="69"/>
    </location>
</feature>
<dbReference type="InterPro" id="IPR011006">
    <property type="entry name" value="CheY-like_superfamily"/>
</dbReference>
<dbReference type="InterPro" id="IPR001789">
    <property type="entry name" value="Sig_transdc_resp-reg_receiver"/>
</dbReference>
<dbReference type="InterPro" id="IPR050595">
    <property type="entry name" value="Bact_response_regulator"/>
</dbReference>
<dbReference type="STRING" id="1802117.A3J54_04365"/>
<dbReference type="SMART" id="SM00448">
    <property type="entry name" value="REC"/>
    <property type="match status" value="1"/>
</dbReference>
<dbReference type="Gene3D" id="3.40.50.2300">
    <property type="match status" value="1"/>
</dbReference>
<dbReference type="PANTHER" id="PTHR44591:SF3">
    <property type="entry name" value="RESPONSE REGULATORY DOMAIN-CONTAINING PROTEIN"/>
    <property type="match status" value="1"/>
</dbReference>
<organism evidence="4 5">
    <name type="scientific">Candidatus Ryanbacteria bacterium RIFCSPHIGHO2_02_FULL_45_13b</name>
    <dbReference type="NCBI Taxonomy" id="1802117"/>
    <lineage>
        <taxon>Bacteria</taxon>
        <taxon>Candidatus Ryaniibacteriota</taxon>
    </lineage>
</organism>
<dbReference type="PROSITE" id="PS50110">
    <property type="entry name" value="RESPONSE_REGULATORY"/>
    <property type="match status" value="1"/>
</dbReference>
<dbReference type="SUPFAM" id="SSF52172">
    <property type="entry name" value="CheY-like"/>
    <property type="match status" value="1"/>
</dbReference>
<dbReference type="Proteomes" id="UP000176576">
    <property type="component" value="Unassembled WGS sequence"/>
</dbReference>
<gene>
    <name evidence="4" type="ORF">A3J54_04365</name>
</gene>
<dbReference type="PANTHER" id="PTHR44591">
    <property type="entry name" value="STRESS RESPONSE REGULATOR PROTEIN 1"/>
    <property type="match status" value="1"/>
</dbReference>
<reference evidence="4 5" key="1">
    <citation type="journal article" date="2016" name="Nat. Commun.">
        <title>Thousands of microbial genomes shed light on interconnected biogeochemical processes in an aquifer system.</title>
        <authorList>
            <person name="Anantharaman K."/>
            <person name="Brown C.T."/>
            <person name="Hug L.A."/>
            <person name="Sharon I."/>
            <person name="Castelle C.J."/>
            <person name="Probst A.J."/>
            <person name="Thomas B.C."/>
            <person name="Singh A."/>
            <person name="Wilkins M.J."/>
            <person name="Karaoz U."/>
            <person name="Brodie E.L."/>
            <person name="Williams K.H."/>
            <person name="Hubbard S.S."/>
            <person name="Banfield J.F."/>
        </authorList>
    </citation>
    <scope>NUCLEOTIDE SEQUENCE [LARGE SCALE GENOMIC DNA]</scope>
</reference>
<dbReference type="AlphaFoldDB" id="A0A1G2G592"/>
<dbReference type="Pfam" id="PF00072">
    <property type="entry name" value="Response_reg"/>
    <property type="match status" value="1"/>
</dbReference>
<proteinExistence type="predicted"/>
<keyword evidence="1 2" id="KW-0597">Phosphoprotein</keyword>
<protein>
    <recommendedName>
        <fullName evidence="3">Response regulatory domain-containing protein</fullName>
    </recommendedName>
</protein>
<dbReference type="EMBL" id="MHNN01000024">
    <property type="protein sequence ID" value="OGZ45081.1"/>
    <property type="molecule type" value="Genomic_DNA"/>
</dbReference>
<sequence length="142" mass="16020">MKQQQSSLPVARAVENQSVKLVIVEDDKFLRDLIVRKLSREGFLVWEAKTGEEGLRILQESPPQLVLLDILLPGMSGYEVLEAMQKNEKLKSIPVVILSNLGQKEEVERAESLGAKDFLVKAKYTPGEIVTRIKDILAKLYM</sequence>
<accession>A0A1G2G592</accession>
<evidence type="ECO:0000313" key="5">
    <source>
        <dbReference type="Proteomes" id="UP000176576"/>
    </source>
</evidence>
<dbReference type="CDD" id="cd00156">
    <property type="entry name" value="REC"/>
    <property type="match status" value="1"/>
</dbReference>
<evidence type="ECO:0000313" key="4">
    <source>
        <dbReference type="EMBL" id="OGZ45081.1"/>
    </source>
</evidence>
<comment type="caution">
    <text evidence="4">The sequence shown here is derived from an EMBL/GenBank/DDBJ whole genome shotgun (WGS) entry which is preliminary data.</text>
</comment>
<feature type="domain" description="Response regulatory" evidence="3">
    <location>
        <begin position="20"/>
        <end position="136"/>
    </location>
</feature>